<dbReference type="CDD" id="cd01948">
    <property type="entry name" value="EAL"/>
    <property type="match status" value="1"/>
</dbReference>
<reference evidence="6" key="2">
    <citation type="submission" date="2016-11" db="EMBL/GenBank/DDBJ databases">
        <title>Complete Genome Sequencing of Pandoraea pulmonicola DSM 16583.</title>
        <authorList>
            <person name="Chan K.-G."/>
        </authorList>
    </citation>
    <scope>NUCLEOTIDE SEQUENCE</scope>
    <source>
        <strain evidence="6">DSM 16583</strain>
    </source>
</reference>
<evidence type="ECO:0000256" key="1">
    <source>
        <dbReference type="ARBA" id="ARBA00051114"/>
    </source>
</evidence>
<reference evidence="7 9" key="3">
    <citation type="submission" date="2018-06" db="EMBL/GenBank/DDBJ databases">
        <authorList>
            <consortium name="Pathogen Informatics"/>
            <person name="Doyle S."/>
        </authorList>
    </citation>
    <scope>NUCLEOTIDE SEQUENCE [LARGE SCALE GENOMIC DNA]</scope>
    <source>
        <strain evidence="7 9">NCTC13159</strain>
    </source>
</reference>
<dbReference type="PROSITE" id="PS50924">
    <property type="entry name" value="MHYT"/>
    <property type="match status" value="1"/>
</dbReference>
<dbReference type="InterPro" id="IPR043128">
    <property type="entry name" value="Rev_trsase/Diguanyl_cyclase"/>
</dbReference>
<evidence type="ECO:0000313" key="9">
    <source>
        <dbReference type="Proteomes" id="UP000254589"/>
    </source>
</evidence>
<reference evidence="8" key="1">
    <citation type="submission" date="2014-12" db="EMBL/GenBank/DDBJ databases">
        <title>Complete Genome Sequencing of Pandoraea pulmonicola DSM 16583.</title>
        <authorList>
            <person name="Chan K.-G."/>
        </authorList>
    </citation>
    <scope>NUCLEOTIDE SEQUENCE [LARGE SCALE GENOMIC DNA]</scope>
    <source>
        <strain evidence="8">DSM 16583</strain>
    </source>
</reference>
<dbReference type="PROSITE" id="PS50887">
    <property type="entry name" value="GGDEF"/>
    <property type="match status" value="1"/>
</dbReference>
<dbReference type="SUPFAM" id="SSF141868">
    <property type="entry name" value="EAL domain-like"/>
    <property type="match status" value="1"/>
</dbReference>
<feature type="domain" description="MHYT" evidence="5">
    <location>
        <begin position="6"/>
        <end position="199"/>
    </location>
</feature>
<dbReference type="InterPro" id="IPR000160">
    <property type="entry name" value="GGDEF_dom"/>
</dbReference>
<gene>
    <name evidence="7" type="primary">gmr_5</name>
    <name evidence="7" type="ORF">NCTC13159_04293</name>
    <name evidence="6" type="ORF">RO07_00010</name>
</gene>
<accession>A0AAJ4ZG97</accession>
<dbReference type="Pfam" id="PF00563">
    <property type="entry name" value="EAL"/>
    <property type="match status" value="1"/>
</dbReference>
<dbReference type="EMBL" id="CP010310">
    <property type="protein sequence ID" value="APD13576.1"/>
    <property type="molecule type" value="Genomic_DNA"/>
</dbReference>
<dbReference type="SUPFAM" id="SSF55073">
    <property type="entry name" value="Nucleotide cyclase"/>
    <property type="match status" value="1"/>
</dbReference>
<feature type="transmembrane region" description="Helical" evidence="2">
    <location>
        <begin position="137"/>
        <end position="161"/>
    </location>
</feature>
<dbReference type="GO" id="GO:0071732">
    <property type="term" value="P:cellular response to nitric oxide"/>
    <property type="evidence" value="ECO:0007669"/>
    <property type="project" value="UniProtKB-ARBA"/>
</dbReference>
<dbReference type="GO" id="GO:0071111">
    <property type="term" value="F:cyclic-guanylate-specific phosphodiesterase activity"/>
    <property type="evidence" value="ECO:0007669"/>
    <property type="project" value="UniProtKB-EC"/>
</dbReference>
<keyword evidence="2" id="KW-0472">Membrane</keyword>
<organism evidence="7 9">
    <name type="scientific">Pandoraea pulmonicola</name>
    <dbReference type="NCBI Taxonomy" id="93221"/>
    <lineage>
        <taxon>Bacteria</taxon>
        <taxon>Pseudomonadati</taxon>
        <taxon>Pseudomonadota</taxon>
        <taxon>Betaproteobacteria</taxon>
        <taxon>Burkholderiales</taxon>
        <taxon>Burkholderiaceae</taxon>
        <taxon>Pandoraea</taxon>
    </lineage>
</organism>
<dbReference type="GO" id="GO:0016020">
    <property type="term" value="C:membrane"/>
    <property type="evidence" value="ECO:0007669"/>
    <property type="project" value="UniProtKB-UniRule"/>
</dbReference>
<keyword evidence="8" id="KW-1185">Reference proteome</keyword>
<dbReference type="Pfam" id="PF03707">
    <property type="entry name" value="MHYT"/>
    <property type="match status" value="3"/>
</dbReference>
<feature type="transmembrane region" description="Helical" evidence="2">
    <location>
        <begin position="78"/>
        <end position="98"/>
    </location>
</feature>
<dbReference type="PANTHER" id="PTHR44757">
    <property type="entry name" value="DIGUANYLATE CYCLASE DGCP"/>
    <property type="match status" value="1"/>
</dbReference>
<dbReference type="FunFam" id="3.30.70.270:FF:000001">
    <property type="entry name" value="Diguanylate cyclase domain protein"/>
    <property type="match status" value="1"/>
</dbReference>
<dbReference type="SMART" id="SM00052">
    <property type="entry name" value="EAL"/>
    <property type="match status" value="1"/>
</dbReference>
<evidence type="ECO:0000313" key="7">
    <source>
        <dbReference type="EMBL" id="SUA92755.1"/>
    </source>
</evidence>
<feature type="transmembrane region" description="Helical" evidence="2">
    <location>
        <begin position="42"/>
        <end position="66"/>
    </location>
</feature>
<dbReference type="KEGG" id="ppul:RO07_00010"/>
<evidence type="ECO:0000259" key="5">
    <source>
        <dbReference type="PROSITE" id="PS50924"/>
    </source>
</evidence>
<evidence type="ECO:0000259" key="3">
    <source>
        <dbReference type="PROSITE" id="PS50883"/>
    </source>
</evidence>
<dbReference type="InterPro" id="IPR035919">
    <property type="entry name" value="EAL_sf"/>
</dbReference>
<dbReference type="EC" id="3.1.4.52" evidence="7"/>
<feature type="domain" description="EAL" evidence="3">
    <location>
        <begin position="434"/>
        <end position="688"/>
    </location>
</feature>
<dbReference type="CDD" id="cd01949">
    <property type="entry name" value="GGDEF"/>
    <property type="match status" value="1"/>
</dbReference>
<dbReference type="InterPro" id="IPR001633">
    <property type="entry name" value="EAL_dom"/>
</dbReference>
<dbReference type="EMBL" id="UGSJ01000001">
    <property type="protein sequence ID" value="SUA92755.1"/>
    <property type="molecule type" value="Genomic_DNA"/>
</dbReference>
<dbReference type="PANTHER" id="PTHR44757:SF2">
    <property type="entry name" value="BIOFILM ARCHITECTURE MAINTENANCE PROTEIN MBAA"/>
    <property type="match status" value="1"/>
</dbReference>
<dbReference type="InterPro" id="IPR052155">
    <property type="entry name" value="Biofilm_reg_signaling"/>
</dbReference>
<dbReference type="NCBIfam" id="TIGR00254">
    <property type="entry name" value="GGDEF"/>
    <property type="match status" value="1"/>
</dbReference>
<name>A0AAJ4ZG97_PANPU</name>
<dbReference type="Proteomes" id="UP000035086">
    <property type="component" value="Chromosome"/>
</dbReference>
<dbReference type="InterPro" id="IPR005330">
    <property type="entry name" value="MHYT_dom"/>
</dbReference>
<evidence type="ECO:0000313" key="6">
    <source>
        <dbReference type="EMBL" id="APD13576.1"/>
    </source>
</evidence>
<proteinExistence type="predicted"/>
<feature type="transmembrane region" description="Helical" evidence="2">
    <location>
        <begin position="212"/>
        <end position="237"/>
    </location>
</feature>
<dbReference type="PROSITE" id="PS50883">
    <property type="entry name" value="EAL"/>
    <property type="match status" value="1"/>
</dbReference>
<keyword evidence="2" id="KW-0812">Transmembrane</keyword>
<feature type="transmembrane region" description="Helical" evidence="2">
    <location>
        <begin position="173"/>
        <end position="192"/>
    </location>
</feature>
<feature type="domain" description="GGDEF" evidence="4">
    <location>
        <begin position="293"/>
        <end position="425"/>
    </location>
</feature>
<dbReference type="AlphaFoldDB" id="A0AAJ4ZG97"/>
<dbReference type="FunFam" id="3.20.20.450:FF:000001">
    <property type="entry name" value="Cyclic di-GMP phosphodiesterase yahA"/>
    <property type="match status" value="1"/>
</dbReference>
<comment type="catalytic activity">
    <reaction evidence="1">
        <text>3',3'-c-di-GMP + H2O = 5'-phosphoguanylyl(3'-&gt;5')guanosine + H(+)</text>
        <dbReference type="Rhea" id="RHEA:24902"/>
        <dbReference type="ChEBI" id="CHEBI:15377"/>
        <dbReference type="ChEBI" id="CHEBI:15378"/>
        <dbReference type="ChEBI" id="CHEBI:58754"/>
        <dbReference type="ChEBI" id="CHEBI:58805"/>
        <dbReference type="EC" id="3.1.4.52"/>
    </reaction>
    <physiologicalReaction direction="left-to-right" evidence="1">
        <dbReference type="Rhea" id="RHEA:24903"/>
    </physiologicalReaction>
</comment>
<dbReference type="InterPro" id="IPR029787">
    <property type="entry name" value="Nucleotide_cyclase"/>
</dbReference>
<dbReference type="Gene3D" id="3.20.20.450">
    <property type="entry name" value="EAL domain"/>
    <property type="match status" value="1"/>
</dbReference>
<dbReference type="Pfam" id="PF00990">
    <property type="entry name" value="GGDEF"/>
    <property type="match status" value="1"/>
</dbReference>
<keyword evidence="2" id="KW-1133">Transmembrane helix</keyword>
<evidence type="ECO:0000313" key="8">
    <source>
        <dbReference type="Proteomes" id="UP000035086"/>
    </source>
</evidence>
<keyword evidence="7" id="KW-0378">Hydrolase</keyword>
<dbReference type="Gene3D" id="3.30.70.270">
    <property type="match status" value="1"/>
</dbReference>
<dbReference type="Proteomes" id="UP000254589">
    <property type="component" value="Unassembled WGS sequence"/>
</dbReference>
<dbReference type="SMART" id="SM00267">
    <property type="entry name" value="GGDEF"/>
    <property type="match status" value="1"/>
</dbReference>
<protein>
    <submittedName>
        <fullName evidence="7">Cyclic di-GMP phosphodiesterase Gmr</fullName>
        <ecNumber evidence="7">3.1.4.52</ecNumber>
    </submittedName>
</protein>
<feature type="transmembrane region" description="Helical" evidence="2">
    <location>
        <begin position="6"/>
        <end position="26"/>
    </location>
</feature>
<sequence length="702" mass="76198">MYVSTYDPLLVTLSILVATLASYTALDMTGRIVSARGSAARWWLAGGSFAMGVGIWSMHFIGMLAFDLPIPLGYDPAITLLSLLIAVVFSAFALWLVCQDSLPRHRLTFGAILMGIGVASMHYTGMAAMRMQPGIQYTPWIFCLSVLIAIAASGAALWIAFSLRRHSPRTRQLRAGAAVVMGLAIVGMHYTGMAAAEFPFGTICGAAGGTGATGWLAVVVIVGTLAVLAIALTVSVLDFRLESQTSKLAMSLAEANQELTYLALHDPLTKLPNRELLQDRMDQAIQRAEISNGRFALMFVDLDGFKAVNDVFGHAIGDLLLQEISLRISKCVRSRDTIARVGGDEFVLLGDVSEPTDAATLAEKLLAEIRKPVSVHGHDLFVSGSVGIAMYPENGASEEVLLSNADAAMYHAKSIGKNTYCFFDASMNANVHEQLKFVMDLRSALVRGELVLHFQPKFVAPDGPVTGAEALVRWIHPSRGLITPDQFIPIAEKGGLIIPLGEWVLNEACRQMKEWRQRGHTEWDVSVNVSSLQFAHARFTETVRATLERHGLDPSCLTIEVTESTAMRDVETSLKILQELSEMGVKISIDDFGTGYSSLMYLKRLPATELKIDREFVSELTRDTEDAAIVSAIVALGQALNLRIVAEGVETAEQQEFLTDLGCDSLQGFLLGRPVPAEEFVAHVAAKDAPLPVASRHALRIE</sequence>
<evidence type="ECO:0000259" key="4">
    <source>
        <dbReference type="PROSITE" id="PS50887"/>
    </source>
</evidence>
<dbReference type="RefSeq" id="WP_052266659.1">
    <property type="nucleotide sequence ID" value="NZ_CP010310.2"/>
</dbReference>
<feature type="transmembrane region" description="Helical" evidence="2">
    <location>
        <begin position="107"/>
        <end position="125"/>
    </location>
</feature>
<evidence type="ECO:0000256" key="2">
    <source>
        <dbReference type="PROSITE-ProRule" id="PRU00244"/>
    </source>
</evidence>